<dbReference type="EMBL" id="JADDUC020000004">
    <property type="protein sequence ID" value="KAI1239609.1"/>
    <property type="molecule type" value="Genomic_DNA"/>
</dbReference>
<feature type="non-terminal residue" evidence="2">
    <location>
        <position position="1"/>
    </location>
</feature>
<evidence type="ECO:0000313" key="4">
    <source>
        <dbReference type="Proteomes" id="UP000618051"/>
    </source>
</evidence>
<reference evidence="3" key="3">
    <citation type="submission" date="2022-01" db="EMBL/GenBank/DDBJ databases">
        <authorList>
            <person name="Rubenstein D.R."/>
        </authorList>
    </citation>
    <scope>NUCLEOTIDE SEQUENCE</scope>
    <source>
        <strain evidence="3">SS15</strain>
        <tissue evidence="3">Liver</tissue>
    </source>
</reference>
<keyword evidence="4" id="KW-1185">Reference proteome</keyword>
<dbReference type="OrthoDB" id="7608935at2759"/>
<accession>A0A835TQ19</accession>
<sequence>GGGALARARGGAGSTWPDDGARPPPLPARWIPARPERSAGTEGVLALSTGRGGLVYMLSNRKSPSLSQSRVDLRGGGGAAVCDLLRRMDQNSDSSLSRMFTGYDPENTEVYEDELYPEESSSEESVDSEVEFHLYSQIHYSQDLGEISTLEMDEEADVGEVRSQSSGLSEEQDEGEKLTELTDGGTQLSDEPEVIVLSDTADEDSIYESKAKRSGCSSAQGKTHMHPVSSTPNHTKAAGCDALCPPESAVGTPRKKRSSTAERPVPVCPAAPQAIHDVLVIDNSSEEESLVSDSDHLESWMLLGAGADDRDGDIMLNLEGCATPVSQDSFQSCSIDVRPLRGTKSNLSSLSVISFARLAPFSET</sequence>
<protein>
    <submittedName>
        <fullName evidence="2">Zinc finger CCHC domain-containing protein 7</fullName>
    </submittedName>
</protein>
<dbReference type="EMBL" id="JADDUC010000238">
    <property type="protein sequence ID" value="KAG0115187.1"/>
    <property type="molecule type" value="Genomic_DNA"/>
</dbReference>
<dbReference type="AlphaFoldDB" id="A0A835TQ19"/>
<feature type="region of interest" description="Disordered" evidence="1">
    <location>
        <begin position="201"/>
        <end position="265"/>
    </location>
</feature>
<feature type="region of interest" description="Disordered" evidence="1">
    <location>
        <begin position="1"/>
        <end position="42"/>
    </location>
</feature>
<proteinExistence type="predicted"/>
<dbReference type="Proteomes" id="UP000618051">
    <property type="component" value="Unassembled WGS sequence"/>
</dbReference>
<evidence type="ECO:0000313" key="2">
    <source>
        <dbReference type="EMBL" id="KAG0115187.1"/>
    </source>
</evidence>
<reference evidence="2" key="1">
    <citation type="submission" date="2020-10" db="EMBL/GenBank/DDBJ databases">
        <title>Feather gene expression reveals the developmental basis of iridescence in African starlings.</title>
        <authorList>
            <person name="Rubenstein D.R."/>
        </authorList>
    </citation>
    <scope>NUCLEOTIDE SEQUENCE</scope>
    <source>
        <strain evidence="2">SS15</strain>
        <tissue evidence="2">Liver</tissue>
    </source>
</reference>
<evidence type="ECO:0000256" key="1">
    <source>
        <dbReference type="SAM" id="MobiDB-lite"/>
    </source>
</evidence>
<evidence type="ECO:0000313" key="3">
    <source>
        <dbReference type="EMBL" id="KAI1239609.1"/>
    </source>
</evidence>
<feature type="region of interest" description="Disordered" evidence="1">
    <location>
        <begin position="155"/>
        <end position="187"/>
    </location>
</feature>
<name>A0A835TQ19_9PASS</name>
<feature type="non-terminal residue" evidence="2">
    <location>
        <position position="364"/>
    </location>
</feature>
<reference evidence="3 4" key="2">
    <citation type="journal article" date="2021" name="J. Hered.">
        <title>Feather Gene Expression Elucidates the Developmental Basis of Plumage Iridescence in African Starlings.</title>
        <authorList>
            <person name="Rubenstein D.R."/>
            <person name="Corvelo A."/>
            <person name="MacManes M.D."/>
            <person name="Maia R."/>
            <person name="Narzisi G."/>
            <person name="Rousaki A."/>
            <person name="Vandenabeele P."/>
            <person name="Shawkey M.D."/>
            <person name="Solomon J."/>
        </authorList>
    </citation>
    <scope>NUCLEOTIDE SEQUENCE [LARGE SCALE GENOMIC DNA]</scope>
    <source>
        <strain evidence="3">SS15</strain>
    </source>
</reference>
<gene>
    <name evidence="3" type="ORF">IHE44_0011027</name>
    <name evidence="2" type="ORF">IHE44_006600</name>
</gene>
<comment type="caution">
    <text evidence="2">The sequence shown here is derived from an EMBL/GenBank/DDBJ whole genome shotgun (WGS) entry which is preliminary data.</text>
</comment>
<organism evidence="2">
    <name type="scientific">Lamprotornis superbus</name>
    <dbReference type="NCBI Taxonomy" id="245042"/>
    <lineage>
        <taxon>Eukaryota</taxon>
        <taxon>Metazoa</taxon>
        <taxon>Chordata</taxon>
        <taxon>Craniata</taxon>
        <taxon>Vertebrata</taxon>
        <taxon>Euteleostomi</taxon>
        <taxon>Archelosauria</taxon>
        <taxon>Archosauria</taxon>
        <taxon>Dinosauria</taxon>
        <taxon>Saurischia</taxon>
        <taxon>Theropoda</taxon>
        <taxon>Coelurosauria</taxon>
        <taxon>Aves</taxon>
        <taxon>Neognathae</taxon>
        <taxon>Neoaves</taxon>
        <taxon>Telluraves</taxon>
        <taxon>Australaves</taxon>
        <taxon>Passeriformes</taxon>
        <taxon>Sturnidae</taxon>
        <taxon>Lamprotornis</taxon>
    </lineage>
</organism>